<dbReference type="InterPro" id="IPR007055">
    <property type="entry name" value="BON_dom"/>
</dbReference>
<gene>
    <name evidence="3" type="ORF">HT99x_003345</name>
    <name evidence="2" type="ORF">HT99x_01050</name>
</gene>
<dbReference type="Proteomes" id="UP000051497">
    <property type="component" value="Unassembled WGS sequence"/>
</dbReference>
<sequence length="113" mass="12673">MKQLKIAIFLALLIPVLIVLNVNASRKVEESFKKAEFQLEDAAVDAMITVKAKALFIQEPTLSARDIHVNTQEQIVVLTGEVDTQFEENVALNLVESIKEVRAVRSELKVWLA</sequence>
<reference evidence="3" key="2">
    <citation type="journal article" date="2016" name="Genome Announc.">
        <title>Draft Genome Sequences of Two Novel Amoeba-Resistant Intranuclear Bacteria, 'Candidatus Berkiella cookevillensis' and 'Candidatus Berkiella aquae'.</title>
        <authorList>
            <person name="Mehari Y.T."/>
            <person name="Arivett B.A."/>
            <person name="Farone A.L."/>
            <person name="Gunderson J.H."/>
            <person name="Farone M.B."/>
        </authorList>
    </citation>
    <scope>NUCLEOTIDE SEQUENCE</scope>
    <source>
        <strain evidence="3">HT99</strain>
    </source>
</reference>
<evidence type="ECO:0000313" key="3">
    <source>
        <dbReference type="EMBL" id="MCS5710452.1"/>
    </source>
</evidence>
<dbReference type="InterPro" id="IPR051686">
    <property type="entry name" value="Lipoprotein_DolP"/>
</dbReference>
<dbReference type="PANTHER" id="PTHR34606:SF15">
    <property type="entry name" value="BON DOMAIN-CONTAINING PROTEIN"/>
    <property type="match status" value="1"/>
</dbReference>
<dbReference type="PROSITE" id="PS50914">
    <property type="entry name" value="BON"/>
    <property type="match status" value="1"/>
</dbReference>
<dbReference type="Gene3D" id="3.30.1340.30">
    <property type="match status" value="1"/>
</dbReference>
<dbReference type="STRING" id="295108.HT99x_01050"/>
<dbReference type="Pfam" id="PF04972">
    <property type="entry name" value="BON"/>
    <property type="match status" value="1"/>
</dbReference>
<reference evidence="3" key="3">
    <citation type="submission" date="2021-06" db="EMBL/GenBank/DDBJ databases">
        <title>Genomic Description and Analysis of Intracellular Bacteria, Candidatus Berkiella cookevillensis and Candidatus Berkiella aquae.</title>
        <authorList>
            <person name="Kidane D.T."/>
            <person name="Mehari Y.T."/>
            <person name="Rice F.C."/>
            <person name="Arivett B.A."/>
            <person name="Farone A.L."/>
            <person name="Berk S.G."/>
            <person name="Farone M.B."/>
        </authorList>
    </citation>
    <scope>NUCLEOTIDE SEQUENCE</scope>
    <source>
        <strain evidence="3">HT99</strain>
    </source>
</reference>
<dbReference type="EMBL" id="LKAJ02000001">
    <property type="protein sequence ID" value="MCS5710452.1"/>
    <property type="molecule type" value="Genomic_DNA"/>
</dbReference>
<dbReference type="AlphaFoldDB" id="A0A0Q9YYS8"/>
<dbReference type="PANTHER" id="PTHR34606">
    <property type="entry name" value="BON DOMAIN-CONTAINING PROTEIN"/>
    <property type="match status" value="1"/>
</dbReference>
<name>A0A0Q9YYS8_9GAMM</name>
<proteinExistence type="predicted"/>
<comment type="caution">
    <text evidence="2">The sequence shown here is derived from an EMBL/GenBank/DDBJ whole genome shotgun (WGS) entry which is preliminary data.</text>
</comment>
<keyword evidence="4" id="KW-1185">Reference proteome</keyword>
<reference evidence="2" key="1">
    <citation type="submission" date="2015-09" db="EMBL/GenBank/DDBJ databases">
        <title>Draft Genome Sequences of Two Novel Amoeba-resistant Intranuclear Bacteria, Candidatus Berkiella cookevillensis and Candidatus Berkiella aquae.</title>
        <authorList>
            <person name="Mehari Y.T."/>
            <person name="Arivett B.A."/>
            <person name="Farone A.L."/>
            <person name="Gunderson J.H."/>
            <person name="Farone M.B."/>
        </authorList>
    </citation>
    <scope>NUCLEOTIDE SEQUENCE [LARGE SCALE GENOMIC DNA]</scope>
    <source>
        <strain evidence="2">HT99</strain>
    </source>
</reference>
<feature type="domain" description="BON" evidence="1">
    <location>
        <begin position="44"/>
        <end position="112"/>
    </location>
</feature>
<protein>
    <submittedName>
        <fullName evidence="3">BON domain-containing protein</fullName>
    </submittedName>
    <submittedName>
        <fullName evidence="2">Periplasmic protein</fullName>
    </submittedName>
</protein>
<evidence type="ECO:0000313" key="2">
    <source>
        <dbReference type="EMBL" id="KRG21857.1"/>
    </source>
</evidence>
<dbReference type="RefSeq" id="WP_075065679.1">
    <property type="nucleotide sequence ID" value="NZ_LKAJ02000001.1"/>
</dbReference>
<organism evidence="2">
    <name type="scientific">Candidatus Berkiella aquae</name>
    <dbReference type="NCBI Taxonomy" id="295108"/>
    <lineage>
        <taxon>Bacteria</taxon>
        <taxon>Pseudomonadati</taxon>
        <taxon>Pseudomonadota</taxon>
        <taxon>Gammaproteobacteria</taxon>
        <taxon>Candidatus Berkiellales</taxon>
        <taxon>Candidatus Berkiellaceae</taxon>
        <taxon>Candidatus Berkiella</taxon>
    </lineage>
</organism>
<dbReference type="EMBL" id="LKAJ01000003">
    <property type="protein sequence ID" value="KRG21857.1"/>
    <property type="molecule type" value="Genomic_DNA"/>
</dbReference>
<accession>A0A0Q9YYS8</accession>
<dbReference type="OrthoDB" id="7360581at2"/>
<evidence type="ECO:0000259" key="1">
    <source>
        <dbReference type="PROSITE" id="PS50914"/>
    </source>
</evidence>
<evidence type="ECO:0000313" key="4">
    <source>
        <dbReference type="Proteomes" id="UP000051497"/>
    </source>
</evidence>